<dbReference type="EMBL" id="RCZP01000027">
    <property type="protein sequence ID" value="TPG49582.1"/>
    <property type="molecule type" value="Genomic_DNA"/>
</dbReference>
<organism evidence="2 3">
    <name type="scientific">Muricoccus nepalensis</name>
    <dbReference type="NCBI Taxonomy" id="1854500"/>
    <lineage>
        <taxon>Bacteria</taxon>
        <taxon>Pseudomonadati</taxon>
        <taxon>Pseudomonadota</taxon>
        <taxon>Alphaproteobacteria</taxon>
        <taxon>Acetobacterales</taxon>
        <taxon>Roseomonadaceae</taxon>
        <taxon>Muricoccus</taxon>
    </lineage>
</organism>
<evidence type="ECO:0000313" key="2">
    <source>
        <dbReference type="EMBL" id="TPG49582.1"/>
    </source>
</evidence>
<accession>A0A502FK09</accession>
<keyword evidence="3" id="KW-1185">Reference proteome</keyword>
<evidence type="ECO:0000259" key="1">
    <source>
        <dbReference type="Pfam" id="PF00534"/>
    </source>
</evidence>
<dbReference type="SUPFAM" id="SSF53756">
    <property type="entry name" value="UDP-Glycosyltransferase/glycogen phosphorylase"/>
    <property type="match status" value="1"/>
</dbReference>
<dbReference type="PANTHER" id="PTHR12526">
    <property type="entry name" value="GLYCOSYLTRANSFERASE"/>
    <property type="match status" value="1"/>
</dbReference>
<dbReference type="PANTHER" id="PTHR12526:SF634">
    <property type="entry name" value="BLL3361 PROTEIN"/>
    <property type="match status" value="1"/>
</dbReference>
<keyword evidence="2" id="KW-0808">Transferase</keyword>
<comment type="caution">
    <text evidence="2">The sequence shown here is derived from an EMBL/GenBank/DDBJ whole genome shotgun (WGS) entry which is preliminary data.</text>
</comment>
<dbReference type="GO" id="GO:0016757">
    <property type="term" value="F:glycosyltransferase activity"/>
    <property type="evidence" value="ECO:0007669"/>
    <property type="project" value="InterPro"/>
</dbReference>
<dbReference type="Proteomes" id="UP000317078">
    <property type="component" value="Unassembled WGS sequence"/>
</dbReference>
<dbReference type="CDD" id="cd03801">
    <property type="entry name" value="GT4_PimA-like"/>
    <property type="match status" value="1"/>
</dbReference>
<dbReference type="Pfam" id="PF00534">
    <property type="entry name" value="Glycos_transf_1"/>
    <property type="match status" value="1"/>
</dbReference>
<sequence length="409" mass="44768">MPESLEAPTLLRTTARPVKAGQQNPSSLQRIRVAIACSGLGHVQRGVEAWAEDLAAGLRRRAPSLQLDLFAATSGPDRQRVQCLKRNDLLTRRVASVLRQLGGWRYGMGSPYEVEQTSFALGLWRRIHRSHDLLHVQDPVIARFFEAAHRAGLSRPKVILAHGTSEAPSTLRAFSTLQHLIPEAADEWEAHRPSKQASFVIPNLIDVTRFHPAASCSVRARLGLPQDKLIVLCCAAIRRRHKRIDYLLNEFAAANTAVGGQMMLIIAGAQEEDTADLIQMGHTLLGDAVRFMVNVPRAEVKDLYQAADVFVLPSLQEMFGIVLLEAMSSGLPVVCHDSPSFRAVVGDGGVYSDLSKDGGLQASLPMLLDAARRRNLAMRGRDHVQACFSEAAVVPQVLSMYETVSGKAI</sequence>
<feature type="domain" description="Glycosyl transferase family 1" evidence="1">
    <location>
        <begin position="219"/>
        <end position="349"/>
    </location>
</feature>
<dbReference type="Gene3D" id="3.40.50.2000">
    <property type="entry name" value="Glycogen Phosphorylase B"/>
    <property type="match status" value="2"/>
</dbReference>
<reference evidence="2 3" key="1">
    <citation type="journal article" date="2019" name="Environ. Microbiol.">
        <title>Species interactions and distinct microbial communities in high Arctic permafrost affected cryosols are associated with the CH4 and CO2 gas fluxes.</title>
        <authorList>
            <person name="Altshuler I."/>
            <person name="Hamel J."/>
            <person name="Turney S."/>
            <person name="Magnuson E."/>
            <person name="Levesque R."/>
            <person name="Greer C."/>
            <person name="Whyte L.G."/>
        </authorList>
    </citation>
    <scope>NUCLEOTIDE SEQUENCE [LARGE SCALE GENOMIC DNA]</scope>
    <source>
        <strain evidence="2 3">S9.3B</strain>
    </source>
</reference>
<evidence type="ECO:0000313" key="3">
    <source>
        <dbReference type="Proteomes" id="UP000317078"/>
    </source>
</evidence>
<dbReference type="RefSeq" id="WP_140885632.1">
    <property type="nucleotide sequence ID" value="NZ_RCZP01000027.1"/>
</dbReference>
<name>A0A502FK09_9PROT</name>
<dbReference type="InterPro" id="IPR001296">
    <property type="entry name" value="Glyco_trans_1"/>
</dbReference>
<dbReference type="AlphaFoldDB" id="A0A502FK09"/>
<proteinExistence type="predicted"/>
<dbReference type="OrthoDB" id="9802525at2"/>
<gene>
    <name evidence="2" type="ORF">EAH89_20635</name>
</gene>
<protein>
    <submittedName>
        <fullName evidence="2">Glycosyltransferase</fullName>
    </submittedName>
</protein>